<evidence type="ECO:0000256" key="1">
    <source>
        <dbReference type="SAM" id="MobiDB-lite"/>
    </source>
</evidence>
<evidence type="ECO:0000313" key="2">
    <source>
        <dbReference type="EMBL" id="VDM04679.1"/>
    </source>
</evidence>
<reference evidence="2 3" key="2">
    <citation type="submission" date="2018-11" db="EMBL/GenBank/DDBJ databases">
        <authorList>
            <consortium name="Pathogen Informatics"/>
        </authorList>
    </citation>
    <scope>NUCLEOTIDE SEQUENCE [LARGE SCALE GENOMIC DNA]</scope>
    <source>
        <strain evidence="2 3">NST_G2</strain>
    </source>
</reference>
<gene>
    <name evidence="2" type="ORF">SSLN_LOCUS18293</name>
</gene>
<dbReference type="WBParaSite" id="SSLN_0001897701-mRNA-1">
    <property type="protein sequence ID" value="SSLN_0001897701-mRNA-1"/>
    <property type="gene ID" value="SSLN_0001897701"/>
</dbReference>
<dbReference type="AlphaFoldDB" id="A0A183TP95"/>
<reference evidence="4" key="1">
    <citation type="submission" date="2016-06" db="UniProtKB">
        <authorList>
            <consortium name="WormBaseParasite"/>
        </authorList>
    </citation>
    <scope>IDENTIFICATION</scope>
</reference>
<accession>A0A183TP95</accession>
<sequence>MLFDGNETKPVGSPHIAFYDEDGGVEVVEVKEELEAEEIEEEEEEEEEEIDVDNSEMAEEIEEEEEEEEEEIDVNNSEMVRIKTTTTRTMAKSYSKQNFV</sequence>
<proteinExistence type="predicted"/>
<dbReference type="EMBL" id="UYSU01044081">
    <property type="protein sequence ID" value="VDM04679.1"/>
    <property type="molecule type" value="Genomic_DNA"/>
</dbReference>
<feature type="compositionally biased region" description="Acidic residues" evidence="1">
    <location>
        <begin position="34"/>
        <end position="73"/>
    </location>
</feature>
<keyword evidence="3" id="KW-1185">Reference proteome</keyword>
<dbReference type="Proteomes" id="UP000275846">
    <property type="component" value="Unassembled WGS sequence"/>
</dbReference>
<evidence type="ECO:0000313" key="3">
    <source>
        <dbReference type="Proteomes" id="UP000275846"/>
    </source>
</evidence>
<feature type="region of interest" description="Disordered" evidence="1">
    <location>
        <begin position="34"/>
        <end position="75"/>
    </location>
</feature>
<name>A0A183TP95_SCHSO</name>
<protein>
    <submittedName>
        <fullName evidence="2 4">Uncharacterized protein</fullName>
    </submittedName>
</protein>
<evidence type="ECO:0000313" key="4">
    <source>
        <dbReference type="WBParaSite" id="SSLN_0001897701-mRNA-1"/>
    </source>
</evidence>
<organism evidence="4">
    <name type="scientific">Schistocephalus solidus</name>
    <name type="common">Tapeworm</name>
    <dbReference type="NCBI Taxonomy" id="70667"/>
    <lineage>
        <taxon>Eukaryota</taxon>
        <taxon>Metazoa</taxon>
        <taxon>Spiralia</taxon>
        <taxon>Lophotrochozoa</taxon>
        <taxon>Platyhelminthes</taxon>
        <taxon>Cestoda</taxon>
        <taxon>Eucestoda</taxon>
        <taxon>Diphyllobothriidea</taxon>
        <taxon>Diphyllobothriidae</taxon>
        <taxon>Schistocephalus</taxon>
    </lineage>
</organism>